<sequence length="1009" mass="115131">MAEIRVIPSGKVYRQMFDAQVQLSRTLHDTRRRRAANERFLHSDNAPATPGTETVQGISTGVNHALVDMTIRDQLSSGARPLQKIEEQSVEEEVRGLPDTIVAEKLGSDIIKRLAERQERSHAETVAQLHQELSVFSLEHESFLRESADDFLCKLSESTEEEERLIQRMDSDSELNMLTFQDVHKLWDSVKQGSEVRRKRIRELYAVLAQCESERMTVIAGLLKKCTRILETIGHMAASDIHRLIDSEAMMINQAILANRRALARLFLNLTEKDLQRALFHRLRWEDRLQDWKTIKVHALVNEFKEFMRSPQILSPKAVQATLDTLRMEQESLSKRRAGVLRSLRSEAIQTIMVKVCIACPQKSSMVPPKCSEALAAEWYSSLSTVNGQIDSLHINSMTNLHVYYEQTWQSCLVEVDRIKDEAVGYGLSPDKIQDIVSNMLLPLIGQCQTQTEKNLEAMDRAFESLAKRAGALSKTLFRFARGSAHLWEVHSAGLLRREQQLQDQLEELRHAHEQENQASSAPFSHQLATLPGQLCPSVTSTTQITNSISPPLQKKEAELDIMLDRLRQESSEEALRISLEKTLHFLEEIKNRYISLYQEKVDTVCGYPAMVLKEMQTYSMAISQFFKVKEIYSQGAEELSSQSPFINLDVSRYRCEKNKGQTCGAEDPMNSSSHLVIAEDDSVSPEEFCDSQSSETFTTSRGNVYNAQSFGTQSEEDRVQGPTLPEVELVVYPKSLLVELQRDIRVAFYIHLEGWYQTAMSNAVTVVMAKKEELKSGLGLQLQLQLSRAKRIEEDVHNVRAVELVLHRDRVDQHCKVVQDTLSAVRTRVQDLQLRQQEQTEAFRAQIHAMENVFTSATKSDKLASLCDSLQSRLEKHMTVVQKSQRGFRQEAELTLGGLRESNAQFIKSLQLFLDGGNYTPEEIKVFQKRLEKMAKHIDSTDEAIMLEMEGTESRCLEQAKDVISMFEDKFHFLTMDLKFLEKIQRILTNMQVQIKTKAAKSNMQKKT</sequence>
<name>A0AAD7SB80_9TELE</name>
<comment type="caution">
    <text evidence="3">The sequence shown here is derived from an EMBL/GenBank/DDBJ whole genome shotgun (WGS) entry which is preliminary data.</text>
</comment>
<evidence type="ECO:0000256" key="1">
    <source>
        <dbReference type="SAM" id="Coils"/>
    </source>
</evidence>
<evidence type="ECO:0000259" key="2">
    <source>
        <dbReference type="Pfam" id="PF14643"/>
    </source>
</evidence>
<dbReference type="Pfam" id="PF14643">
    <property type="entry name" value="DUF4455"/>
    <property type="match status" value="2"/>
</dbReference>
<dbReference type="PANTHER" id="PTHR21444">
    <property type="entry name" value="COILED-COIL DOMAIN-CONTAINING PROTEIN 180"/>
    <property type="match status" value="1"/>
</dbReference>
<keyword evidence="4" id="KW-1185">Reference proteome</keyword>
<dbReference type="Proteomes" id="UP001221898">
    <property type="component" value="Unassembled WGS sequence"/>
</dbReference>
<dbReference type="AlphaFoldDB" id="A0AAD7SB80"/>
<proteinExistence type="predicted"/>
<evidence type="ECO:0000313" key="4">
    <source>
        <dbReference type="Proteomes" id="UP001221898"/>
    </source>
</evidence>
<keyword evidence="1" id="KW-0175">Coiled coil</keyword>
<dbReference type="InterPro" id="IPR028089">
    <property type="entry name" value="DUF4455"/>
</dbReference>
<organism evidence="3 4">
    <name type="scientific">Aldrovandia affinis</name>
    <dbReference type="NCBI Taxonomy" id="143900"/>
    <lineage>
        <taxon>Eukaryota</taxon>
        <taxon>Metazoa</taxon>
        <taxon>Chordata</taxon>
        <taxon>Craniata</taxon>
        <taxon>Vertebrata</taxon>
        <taxon>Euteleostomi</taxon>
        <taxon>Actinopterygii</taxon>
        <taxon>Neopterygii</taxon>
        <taxon>Teleostei</taxon>
        <taxon>Notacanthiformes</taxon>
        <taxon>Halosauridae</taxon>
        <taxon>Aldrovandia</taxon>
    </lineage>
</organism>
<protein>
    <recommendedName>
        <fullName evidence="2">DUF4455 domain-containing protein</fullName>
    </recommendedName>
</protein>
<feature type="domain" description="DUF4455" evidence="2">
    <location>
        <begin position="544"/>
        <end position="635"/>
    </location>
</feature>
<dbReference type="EMBL" id="JAINUG010000083">
    <property type="protein sequence ID" value="KAJ8399384.1"/>
    <property type="molecule type" value="Genomic_DNA"/>
</dbReference>
<feature type="coiled-coil region" evidence="1">
    <location>
        <begin position="492"/>
        <end position="519"/>
    </location>
</feature>
<dbReference type="PANTHER" id="PTHR21444:SF14">
    <property type="entry name" value="COILED-COIL DOMAIN-CONTAINING PROTEIN 180"/>
    <property type="match status" value="1"/>
</dbReference>
<gene>
    <name evidence="3" type="ORF">AAFF_G00410960</name>
</gene>
<evidence type="ECO:0000313" key="3">
    <source>
        <dbReference type="EMBL" id="KAJ8399384.1"/>
    </source>
</evidence>
<reference evidence="3" key="1">
    <citation type="journal article" date="2023" name="Science">
        <title>Genome structures resolve the early diversification of teleost fishes.</title>
        <authorList>
            <person name="Parey E."/>
            <person name="Louis A."/>
            <person name="Montfort J."/>
            <person name="Bouchez O."/>
            <person name="Roques C."/>
            <person name="Iampietro C."/>
            <person name="Lluch J."/>
            <person name="Castinel A."/>
            <person name="Donnadieu C."/>
            <person name="Desvignes T."/>
            <person name="Floi Bucao C."/>
            <person name="Jouanno E."/>
            <person name="Wen M."/>
            <person name="Mejri S."/>
            <person name="Dirks R."/>
            <person name="Jansen H."/>
            <person name="Henkel C."/>
            <person name="Chen W.J."/>
            <person name="Zahm M."/>
            <person name="Cabau C."/>
            <person name="Klopp C."/>
            <person name="Thompson A.W."/>
            <person name="Robinson-Rechavi M."/>
            <person name="Braasch I."/>
            <person name="Lecointre G."/>
            <person name="Bobe J."/>
            <person name="Postlethwait J.H."/>
            <person name="Berthelot C."/>
            <person name="Roest Crollius H."/>
            <person name="Guiguen Y."/>
        </authorList>
    </citation>
    <scope>NUCLEOTIDE SEQUENCE</scope>
    <source>
        <strain evidence="3">NC1722</strain>
    </source>
</reference>
<accession>A0AAD7SB80</accession>
<feature type="domain" description="DUF4455" evidence="2">
    <location>
        <begin position="116"/>
        <end position="531"/>
    </location>
</feature>